<sequence length="287" mass="32955">MMEAARIAANEWMEMEEGVGLGKLWLILMLEIFVLAITLPLTFNSTDELESWQHVTVNIDDYHNMNDRCFRLHFRMSKHVFGRLVQIIEQHLEETGRLRRRRTPLRDIVLMVVWQLATPDTFRSVALRFGVTPSTLYYFYSYIIQALREMAGKYIVWPNEEERVQISETFRVATGFPGVVGSVDGTHVYVTAPVENAAAYKNRFLSHSILVQAVVDSTLLVRDFSVGEPGSMNDNRVFRRSELFRDILAGERLSQGEFLVGDGAYTLSEFVRTDLISFLFIVNQNSA</sequence>
<dbReference type="AlphaFoldDB" id="A0A6P8Z6U1"/>
<evidence type="ECO:0000256" key="6">
    <source>
        <dbReference type="ARBA" id="ARBA00022801"/>
    </source>
</evidence>
<dbReference type="KEGG" id="tpal:117647853"/>
<keyword evidence="6" id="KW-0378">Hydrolase</keyword>
<dbReference type="GO" id="GO:0016787">
    <property type="term" value="F:hydrolase activity"/>
    <property type="evidence" value="ECO:0007669"/>
    <property type="project" value="UniProtKB-KW"/>
</dbReference>
<feature type="domain" description="DDE Tnp4" evidence="9">
    <location>
        <begin position="183"/>
        <end position="272"/>
    </location>
</feature>
<evidence type="ECO:0000256" key="4">
    <source>
        <dbReference type="ARBA" id="ARBA00022722"/>
    </source>
</evidence>
<comment type="subcellular location">
    <subcellularLocation>
        <location evidence="2">Nucleus</location>
    </subcellularLocation>
</comment>
<keyword evidence="8" id="KW-0812">Transmembrane</keyword>
<dbReference type="PANTHER" id="PTHR22930">
    <property type="match status" value="1"/>
</dbReference>
<dbReference type="GO" id="GO:0005634">
    <property type="term" value="C:nucleus"/>
    <property type="evidence" value="ECO:0007669"/>
    <property type="project" value="UniProtKB-SubCell"/>
</dbReference>
<dbReference type="PANTHER" id="PTHR22930:SF292">
    <property type="entry name" value="DDE TNP4 DOMAIN-CONTAINING PROTEIN"/>
    <property type="match status" value="1"/>
</dbReference>
<dbReference type="InterPro" id="IPR045249">
    <property type="entry name" value="HARBI1-like"/>
</dbReference>
<dbReference type="GeneID" id="117647853"/>
<proteinExistence type="inferred from homology"/>
<evidence type="ECO:0000259" key="9">
    <source>
        <dbReference type="Pfam" id="PF13359"/>
    </source>
</evidence>
<evidence type="ECO:0000313" key="10">
    <source>
        <dbReference type="Proteomes" id="UP000515158"/>
    </source>
</evidence>
<evidence type="ECO:0000256" key="8">
    <source>
        <dbReference type="SAM" id="Phobius"/>
    </source>
</evidence>
<dbReference type="GO" id="GO:0004518">
    <property type="term" value="F:nuclease activity"/>
    <property type="evidence" value="ECO:0007669"/>
    <property type="project" value="UniProtKB-KW"/>
</dbReference>
<dbReference type="GO" id="GO:0046872">
    <property type="term" value="F:metal ion binding"/>
    <property type="evidence" value="ECO:0007669"/>
    <property type="project" value="UniProtKB-KW"/>
</dbReference>
<accession>A0A6P8Z6U1</accession>
<keyword evidence="10" id="KW-1185">Reference proteome</keyword>
<dbReference type="RefSeq" id="XP_034245716.1">
    <property type="nucleotide sequence ID" value="XM_034389825.1"/>
</dbReference>
<dbReference type="InParanoid" id="A0A6P8Z6U1"/>
<keyword evidence="7" id="KW-0539">Nucleus</keyword>
<dbReference type="Proteomes" id="UP000515158">
    <property type="component" value="Unplaced"/>
</dbReference>
<feature type="transmembrane region" description="Helical" evidence="8">
    <location>
        <begin position="21"/>
        <end position="43"/>
    </location>
</feature>
<reference evidence="11" key="1">
    <citation type="submission" date="2025-08" db="UniProtKB">
        <authorList>
            <consortium name="RefSeq"/>
        </authorList>
    </citation>
    <scope>IDENTIFICATION</scope>
    <source>
        <tissue evidence="11">Total insect</tissue>
    </source>
</reference>
<organism evidence="11">
    <name type="scientific">Thrips palmi</name>
    <name type="common">Melon thrips</name>
    <dbReference type="NCBI Taxonomy" id="161013"/>
    <lineage>
        <taxon>Eukaryota</taxon>
        <taxon>Metazoa</taxon>
        <taxon>Ecdysozoa</taxon>
        <taxon>Arthropoda</taxon>
        <taxon>Hexapoda</taxon>
        <taxon>Insecta</taxon>
        <taxon>Pterygota</taxon>
        <taxon>Neoptera</taxon>
        <taxon>Paraneoptera</taxon>
        <taxon>Thysanoptera</taxon>
        <taxon>Terebrantia</taxon>
        <taxon>Thripoidea</taxon>
        <taxon>Thripidae</taxon>
        <taxon>Thrips</taxon>
    </lineage>
</organism>
<keyword evidence="8" id="KW-1133">Transmembrane helix</keyword>
<evidence type="ECO:0000256" key="2">
    <source>
        <dbReference type="ARBA" id="ARBA00004123"/>
    </source>
</evidence>
<dbReference type="InterPro" id="IPR027806">
    <property type="entry name" value="HARBI1_dom"/>
</dbReference>
<evidence type="ECO:0000313" key="11">
    <source>
        <dbReference type="RefSeq" id="XP_034245716.1"/>
    </source>
</evidence>
<keyword evidence="5" id="KW-0479">Metal-binding</keyword>
<evidence type="ECO:0000256" key="5">
    <source>
        <dbReference type="ARBA" id="ARBA00022723"/>
    </source>
</evidence>
<evidence type="ECO:0000256" key="3">
    <source>
        <dbReference type="ARBA" id="ARBA00006958"/>
    </source>
</evidence>
<comment type="cofactor">
    <cofactor evidence="1">
        <name>a divalent metal cation</name>
        <dbReference type="ChEBI" id="CHEBI:60240"/>
    </cofactor>
</comment>
<gene>
    <name evidence="11" type="primary">LOC117647853</name>
</gene>
<protein>
    <submittedName>
        <fullName evidence="11">Protein ANTAGONIST OF LIKE HETEROCHROMATIN PROTEIN 1-like</fullName>
    </submittedName>
</protein>
<evidence type="ECO:0000256" key="1">
    <source>
        <dbReference type="ARBA" id="ARBA00001968"/>
    </source>
</evidence>
<evidence type="ECO:0000256" key="7">
    <source>
        <dbReference type="ARBA" id="ARBA00023242"/>
    </source>
</evidence>
<dbReference type="Pfam" id="PF13359">
    <property type="entry name" value="DDE_Tnp_4"/>
    <property type="match status" value="1"/>
</dbReference>
<dbReference type="OrthoDB" id="2668416at2759"/>
<name>A0A6P8Z6U1_THRPL</name>
<keyword evidence="8" id="KW-0472">Membrane</keyword>
<comment type="similarity">
    <text evidence="3">Belongs to the HARBI1 family.</text>
</comment>
<keyword evidence="4" id="KW-0540">Nuclease</keyword>